<name>A0ABQ0GEY9_9PEZI</name>
<keyword evidence="3" id="KW-1185">Reference proteome</keyword>
<accession>A0ABQ0GEY9</accession>
<sequence length="381" mass="40576">MEDDRFAKAPGGPPVTPKNKNDDDDDIAAMSPEVRALAELAFEHDGEAVKMQYFKAFHKGHESGFGSGFLKGVREGRRQVLAGFEAGANDSEVAAPIRATNQLSGVALALHNIVSTPVRPPAPVAITISDSSCSSPAFVTQRRDISDPFKPEPSAGLVDAAPALLPVLRLGRGGAGADDAPAPSVRSMATDPKFPDIMDELVPSPPPGTYCTPPLIPLPPAPIFAPAVPAMIPTSPVPLPAPGTLYGIPPASAVQPVTPDFDPPRPPAPPYPDMEAHHPRGLAGFGGGGSVRLTENPWRLLVGPISSEAHAAWWPDQGKRYFKSKVQGVMLCQMMRDVQGRSYVAILFENSVYAERAREVFTGYACGGAIMWSWIYKDVEY</sequence>
<evidence type="ECO:0000313" key="3">
    <source>
        <dbReference type="Proteomes" id="UP001628179"/>
    </source>
</evidence>
<evidence type="ECO:0000313" key="2">
    <source>
        <dbReference type="EMBL" id="GAB1316329.1"/>
    </source>
</evidence>
<gene>
    <name evidence="2" type="ORF">MFIFM68171_06539</name>
</gene>
<dbReference type="RefSeq" id="XP_070918060.1">
    <property type="nucleotide sequence ID" value="XM_071061959.1"/>
</dbReference>
<evidence type="ECO:0000256" key="1">
    <source>
        <dbReference type="SAM" id="MobiDB-lite"/>
    </source>
</evidence>
<comment type="caution">
    <text evidence="2">The sequence shown here is derived from an EMBL/GenBank/DDBJ whole genome shotgun (WGS) entry which is preliminary data.</text>
</comment>
<organism evidence="2 3">
    <name type="scientific">Madurella fahalii</name>
    <dbReference type="NCBI Taxonomy" id="1157608"/>
    <lineage>
        <taxon>Eukaryota</taxon>
        <taxon>Fungi</taxon>
        <taxon>Dikarya</taxon>
        <taxon>Ascomycota</taxon>
        <taxon>Pezizomycotina</taxon>
        <taxon>Sordariomycetes</taxon>
        <taxon>Sordariomycetidae</taxon>
        <taxon>Sordariales</taxon>
        <taxon>Sordariales incertae sedis</taxon>
        <taxon>Madurella</taxon>
    </lineage>
</organism>
<protein>
    <submittedName>
        <fullName evidence="2">Uncharacterized protein</fullName>
    </submittedName>
</protein>
<proteinExistence type="predicted"/>
<dbReference type="GeneID" id="98177282"/>
<dbReference type="Proteomes" id="UP001628179">
    <property type="component" value="Unassembled WGS sequence"/>
</dbReference>
<reference evidence="2 3" key="1">
    <citation type="submission" date="2024-09" db="EMBL/GenBank/DDBJ databases">
        <title>Itraconazole resistance in Madurella fahalii resulting from another homologue of gene encoding cytochrome P450 14-alpha sterol demethylase (CYP51).</title>
        <authorList>
            <person name="Yoshioka I."/>
            <person name="Fahal A.H."/>
            <person name="Kaneko S."/>
            <person name="Yaguchi T."/>
        </authorList>
    </citation>
    <scope>NUCLEOTIDE SEQUENCE [LARGE SCALE GENOMIC DNA]</scope>
    <source>
        <strain evidence="2 3">IFM 68171</strain>
    </source>
</reference>
<dbReference type="EMBL" id="BAAFSV010000003">
    <property type="protein sequence ID" value="GAB1316329.1"/>
    <property type="molecule type" value="Genomic_DNA"/>
</dbReference>
<feature type="region of interest" description="Disordered" evidence="1">
    <location>
        <begin position="1"/>
        <end position="28"/>
    </location>
</feature>